<proteinExistence type="predicted"/>
<keyword evidence="3" id="KW-1185">Reference proteome</keyword>
<feature type="region of interest" description="Disordered" evidence="1">
    <location>
        <begin position="76"/>
        <end position="117"/>
    </location>
</feature>
<accession>A0A8K0K1J6</accession>
<evidence type="ECO:0000313" key="3">
    <source>
        <dbReference type="Proteomes" id="UP000792457"/>
    </source>
</evidence>
<reference evidence="2" key="1">
    <citation type="submission" date="2013-04" db="EMBL/GenBank/DDBJ databases">
        <authorList>
            <person name="Qu J."/>
            <person name="Murali S.C."/>
            <person name="Bandaranaike D."/>
            <person name="Bellair M."/>
            <person name="Blankenburg K."/>
            <person name="Chao H."/>
            <person name="Dinh H."/>
            <person name="Doddapaneni H."/>
            <person name="Downs B."/>
            <person name="Dugan-Rocha S."/>
            <person name="Elkadiri S."/>
            <person name="Gnanaolivu R.D."/>
            <person name="Hernandez B."/>
            <person name="Javaid M."/>
            <person name="Jayaseelan J.C."/>
            <person name="Lee S."/>
            <person name="Li M."/>
            <person name="Ming W."/>
            <person name="Munidasa M."/>
            <person name="Muniz J."/>
            <person name="Nguyen L."/>
            <person name="Ongeri F."/>
            <person name="Osuji N."/>
            <person name="Pu L.-L."/>
            <person name="Puazo M."/>
            <person name="Qu C."/>
            <person name="Quiroz J."/>
            <person name="Raj R."/>
            <person name="Weissenberger G."/>
            <person name="Xin Y."/>
            <person name="Zou X."/>
            <person name="Han Y."/>
            <person name="Richards S."/>
            <person name="Worley K."/>
            <person name="Muzny D."/>
            <person name="Gibbs R."/>
        </authorList>
    </citation>
    <scope>NUCLEOTIDE SEQUENCE</scope>
    <source>
        <strain evidence="2">Sampled in the wild</strain>
    </source>
</reference>
<dbReference type="AlphaFoldDB" id="A0A8K0K1J6"/>
<protein>
    <submittedName>
        <fullName evidence="2">Uncharacterized protein</fullName>
    </submittedName>
</protein>
<dbReference type="EMBL" id="KZ308290">
    <property type="protein sequence ID" value="KAG8226621.1"/>
    <property type="molecule type" value="Genomic_DNA"/>
</dbReference>
<dbReference type="Proteomes" id="UP000792457">
    <property type="component" value="Unassembled WGS sequence"/>
</dbReference>
<organism evidence="2 3">
    <name type="scientific">Ladona fulva</name>
    <name type="common">Scarce chaser dragonfly</name>
    <name type="synonym">Libellula fulva</name>
    <dbReference type="NCBI Taxonomy" id="123851"/>
    <lineage>
        <taxon>Eukaryota</taxon>
        <taxon>Metazoa</taxon>
        <taxon>Ecdysozoa</taxon>
        <taxon>Arthropoda</taxon>
        <taxon>Hexapoda</taxon>
        <taxon>Insecta</taxon>
        <taxon>Pterygota</taxon>
        <taxon>Palaeoptera</taxon>
        <taxon>Odonata</taxon>
        <taxon>Epiprocta</taxon>
        <taxon>Anisoptera</taxon>
        <taxon>Libelluloidea</taxon>
        <taxon>Libellulidae</taxon>
        <taxon>Ladona</taxon>
    </lineage>
</organism>
<sequence>MVSGDSPHFTPGTLFPPSGRPSSPRTPVSLLRLGPGGAPVRRPTAPPASPPPPVAPLRLVPPPLLRPEPLVQLLVQATGPSGGGGGGRRTRGGRGGGPGSGGGGCDGSGVGVRRRKG</sequence>
<name>A0A8K0K1J6_LADFU</name>
<feature type="compositionally biased region" description="Gly residues" evidence="1">
    <location>
        <begin position="80"/>
        <end position="110"/>
    </location>
</feature>
<comment type="caution">
    <text evidence="2">The sequence shown here is derived from an EMBL/GenBank/DDBJ whole genome shotgun (WGS) entry which is preliminary data.</text>
</comment>
<evidence type="ECO:0000256" key="1">
    <source>
        <dbReference type="SAM" id="MobiDB-lite"/>
    </source>
</evidence>
<feature type="region of interest" description="Disordered" evidence="1">
    <location>
        <begin position="1"/>
        <end position="61"/>
    </location>
</feature>
<feature type="compositionally biased region" description="Low complexity" evidence="1">
    <location>
        <begin position="16"/>
        <end position="29"/>
    </location>
</feature>
<gene>
    <name evidence="2" type="ORF">J437_LFUL007694</name>
</gene>
<evidence type="ECO:0000313" key="2">
    <source>
        <dbReference type="EMBL" id="KAG8226621.1"/>
    </source>
</evidence>
<feature type="compositionally biased region" description="Pro residues" evidence="1">
    <location>
        <begin position="44"/>
        <end position="61"/>
    </location>
</feature>
<reference evidence="2" key="2">
    <citation type="submission" date="2017-10" db="EMBL/GenBank/DDBJ databases">
        <title>Ladona fulva Genome sequencing and assembly.</title>
        <authorList>
            <person name="Murali S."/>
            <person name="Richards S."/>
            <person name="Bandaranaike D."/>
            <person name="Bellair M."/>
            <person name="Blankenburg K."/>
            <person name="Chao H."/>
            <person name="Dinh H."/>
            <person name="Doddapaneni H."/>
            <person name="Dugan-Rocha S."/>
            <person name="Elkadiri S."/>
            <person name="Gnanaolivu R."/>
            <person name="Hernandez B."/>
            <person name="Skinner E."/>
            <person name="Javaid M."/>
            <person name="Lee S."/>
            <person name="Li M."/>
            <person name="Ming W."/>
            <person name="Munidasa M."/>
            <person name="Muniz J."/>
            <person name="Nguyen L."/>
            <person name="Hughes D."/>
            <person name="Osuji N."/>
            <person name="Pu L.-L."/>
            <person name="Puazo M."/>
            <person name="Qu C."/>
            <person name="Quiroz J."/>
            <person name="Raj R."/>
            <person name="Weissenberger G."/>
            <person name="Xin Y."/>
            <person name="Zou X."/>
            <person name="Han Y."/>
            <person name="Worley K."/>
            <person name="Muzny D."/>
            <person name="Gibbs R."/>
        </authorList>
    </citation>
    <scope>NUCLEOTIDE SEQUENCE</scope>
    <source>
        <strain evidence="2">Sampled in the wild</strain>
    </source>
</reference>